<dbReference type="VEuPathDB" id="TriTrypDB:Lsey_0476_0010"/>
<dbReference type="OrthoDB" id="10249433at2759"/>
<comment type="caution">
    <text evidence="3">The sequence shown here is derived from an EMBL/GenBank/DDBJ whole genome shotgun (WGS) entry which is preliminary data.</text>
</comment>
<dbReference type="PANTHER" id="PTHR43358">
    <property type="entry name" value="ALPHA/BETA-HYDROLASE"/>
    <property type="match status" value="1"/>
</dbReference>
<dbReference type="Proteomes" id="UP000038009">
    <property type="component" value="Unassembled WGS sequence"/>
</dbReference>
<evidence type="ECO:0000259" key="2">
    <source>
        <dbReference type="Pfam" id="PF12146"/>
    </source>
</evidence>
<keyword evidence="4" id="KW-1185">Reference proteome</keyword>
<reference evidence="3 4" key="1">
    <citation type="journal article" date="2015" name="PLoS Pathog.">
        <title>Leptomonas seymouri: Adaptations to the Dixenous Life Cycle Analyzed by Genome Sequencing, Transcriptome Profiling and Co-infection with Leishmania donovani.</title>
        <authorList>
            <person name="Kraeva N."/>
            <person name="Butenko A."/>
            <person name="Hlavacova J."/>
            <person name="Kostygov A."/>
            <person name="Myskova J."/>
            <person name="Grybchuk D."/>
            <person name="Lestinova T."/>
            <person name="Votypka J."/>
            <person name="Volf P."/>
            <person name="Opperdoes F."/>
            <person name="Flegontov P."/>
            <person name="Lukes J."/>
            <person name="Yurchenko V."/>
        </authorList>
    </citation>
    <scope>NUCLEOTIDE SEQUENCE [LARGE SCALE GENOMIC DNA]</scope>
    <source>
        <strain evidence="3 4">ATCC 30220</strain>
    </source>
</reference>
<name>A0A0N1HRJ3_LEPSE</name>
<protein>
    <recommendedName>
        <fullName evidence="2">Serine aminopeptidase S33 domain-containing protein</fullName>
    </recommendedName>
</protein>
<dbReference type="PANTHER" id="PTHR43358:SF4">
    <property type="entry name" value="ALPHA_BETA HYDROLASE FOLD-1 DOMAIN-CONTAINING PROTEIN"/>
    <property type="match status" value="1"/>
</dbReference>
<organism evidence="3 4">
    <name type="scientific">Leptomonas seymouri</name>
    <dbReference type="NCBI Taxonomy" id="5684"/>
    <lineage>
        <taxon>Eukaryota</taxon>
        <taxon>Discoba</taxon>
        <taxon>Euglenozoa</taxon>
        <taxon>Kinetoplastea</taxon>
        <taxon>Metakinetoplastina</taxon>
        <taxon>Trypanosomatida</taxon>
        <taxon>Trypanosomatidae</taxon>
        <taxon>Leishmaniinae</taxon>
        <taxon>Leptomonas</taxon>
    </lineage>
</organism>
<dbReference type="OMA" id="LRFQCSW"/>
<dbReference type="InterPro" id="IPR029058">
    <property type="entry name" value="AB_hydrolase_fold"/>
</dbReference>
<feature type="compositionally biased region" description="Low complexity" evidence="1">
    <location>
        <begin position="315"/>
        <end position="372"/>
    </location>
</feature>
<dbReference type="InterPro" id="IPR052920">
    <property type="entry name" value="DNA-binding_regulatory"/>
</dbReference>
<proteinExistence type="predicted"/>
<dbReference type="Pfam" id="PF12146">
    <property type="entry name" value="Hydrolase_4"/>
    <property type="match status" value="1"/>
</dbReference>
<evidence type="ECO:0000313" key="3">
    <source>
        <dbReference type="EMBL" id="KPI82952.1"/>
    </source>
</evidence>
<gene>
    <name evidence="3" type="ORF">ABL78_8028</name>
</gene>
<dbReference type="Gene3D" id="3.40.50.1820">
    <property type="entry name" value="alpha/beta hydrolase"/>
    <property type="match status" value="1"/>
</dbReference>
<accession>A0A0N1HRJ3</accession>
<sequence>MISAKDVFQQLTSGPGLMDGVCNFIIRPPRCDYELDDLGPEVFRIGDDGEQRFMRHDFELENMRGLRFQCSWFKPHPPRRQPCVVYCHSNCGGRYDALEALPVLHGGMSLFCFDFCGSGMSEGEYISLGFYERQDLAAVMEFLTLKSDEVDGVALWGRSMGAVTAIMYASKDPWVRCIVCDSPFATLRLLINDLVERHGGRTARVIPNAVVEAIVERIRKRIMKRAAFDIDDLDTVKYARLCRVPALLFYGSEDDFVTSKHCELIRDTLLTPCLQQYTPGGHNDERDEEIQKVIVAFLHLYLVDKPNGEREQQAQREAQLASAPAAMEPPSAASQAESARSNDNSNATATSTLPSLSDTSLPPSSSPDVLKE</sequence>
<feature type="domain" description="Serine aminopeptidase S33" evidence="2">
    <location>
        <begin position="102"/>
        <end position="212"/>
    </location>
</feature>
<evidence type="ECO:0000313" key="4">
    <source>
        <dbReference type="Proteomes" id="UP000038009"/>
    </source>
</evidence>
<dbReference type="EMBL" id="LJSK01000476">
    <property type="protein sequence ID" value="KPI82952.1"/>
    <property type="molecule type" value="Genomic_DNA"/>
</dbReference>
<dbReference type="InterPro" id="IPR022742">
    <property type="entry name" value="Hydrolase_4"/>
</dbReference>
<dbReference type="SUPFAM" id="SSF53474">
    <property type="entry name" value="alpha/beta-Hydrolases"/>
    <property type="match status" value="1"/>
</dbReference>
<evidence type="ECO:0000256" key="1">
    <source>
        <dbReference type="SAM" id="MobiDB-lite"/>
    </source>
</evidence>
<dbReference type="AlphaFoldDB" id="A0A0N1HRJ3"/>
<feature type="region of interest" description="Disordered" evidence="1">
    <location>
        <begin position="309"/>
        <end position="372"/>
    </location>
</feature>